<feature type="non-terminal residue" evidence="1">
    <location>
        <position position="1"/>
    </location>
</feature>
<sequence length="95" mass="11487">QFFTLDPNFLNRLLKSGKLRTLNYISFLLKDYAKQNFIYLTNRRIAISRLEDCIARALKCRSRYGIFLKYLYRTLLWHASNDKLEEILYSYHILS</sequence>
<protein>
    <submittedName>
        <fullName evidence="1">Uncharacterized protein</fullName>
    </submittedName>
</protein>
<dbReference type="EMBL" id="KZ805469">
    <property type="protein sequence ID" value="PVH96284.1"/>
    <property type="molecule type" value="Genomic_DNA"/>
</dbReference>
<dbReference type="Proteomes" id="UP000244855">
    <property type="component" value="Unassembled WGS sequence"/>
</dbReference>
<evidence type="ECO:0000313" key="1">
    <source>
        <dbReference type="EMBL" id="PVH96284.1"/>
    </source>
</evidence>
<dbReference type="AlphaFoldDB" id="A0A2V1DGN1"/>
<gene>
    <name evidence="1" type="ORF">DM02DRAFT_535674</name>
</gene>
<proteinExistence type="predicted"/>
<reference evidence="1 2" key="1">
    <citation type="journal article" date="2018" name="Sci. Rep.">
        <title>Comparative genomics provides insights into the lifestyle and reveals functional heterogeneity of dark septate endophytic fungi.</title>
        <authorList>
            <person name="Knapp D.G."/>
            <person name="Nemeth J.B."/>
            <person name="Barry K."/>
            <person name="Hainaut M."/>
            <person name="Henrissat B."/>
            <person name="Johnson J."/>
            <person name="Kuo A."/>
            <person name="Lim J.H.P."/>
            <person name="Lipzen A."/>
            <person name="Nolan M."/>
            <person name="Ohm R.A."/>
            <person name="Tamas L."/>
            <person name="Grigoriev I.V."/>
            <person name="Spatafora J.W."/>
            <person name="Nagy L.G."/>
            <person name="Kovacs G.M."/>
        </authorList>
    </citation>
    <scope>NUCLEOTIDE SEQUENCE [LARGE SCALE GENOMIC DNA]</scope>
    <source>
        <strain evidence="1 2">DSE2036</strain>
    </source>
</reference>
<keyword evidence="2" id="KW-1185">Reference proteome</keyword>
<name>A0A2V1DGN1_9PLEO</name>
<dbReference type="OrthoDB" id="4161196at2759"/>
<accession>A0A2V1DGN1</accession>
<evidence type="ECO:0000313" key="2">
    <source>
        <dbReference type="Proteomes" id="UP000244855"/>
    </source>
</evidence>
<organism evidence="1 2">
    <name type="scientific">Periconia macrospinosa</name>
    <dbReference type="NCBI Taxonomy" id="97972"/>
    <lineage>
        <taxon>Eukaryota</taxon>
        <taxon>Fungi</taxon>
        <taxon>Dikarya</taxon>
        <taxon>Ascomycota</taxon>
        <taxon>Pezizomycotina</taxon>
        <taxon>Dothideomycetes</taxon>
        <taxon>Pleosporomycetidae</taxon>
        <taxon>Pleosporales</taxon>
        <taxon>Massarineae</taxon>
        <taxon>Periconiaceae</taxon>
        <taxon>Periconia</taxon>
    </lineage>
</organism>